<evidence type="ECO:0000256" key="9">
    <source>
        <dbReference type="ARBA" id="ARBA00023211"/>
    </source>
</evidence>
<dbReference type="SMART" id="SM00917">
    <property type="entry name" value="LeuA_dimer"/>
    <property type="match status" value="1"/>
</dbReference>
<dbReference type="STRING" id="157687.HMPREF3180_00713"/>
<protein>
    <recommendedName>
        <fullName evidence="4 11">2-isopropylmalate synthase</fullName>
        <ecNumber evidence="3 11">2.3.3.13</ecNumber>
    </recommendedName>
    <alternativeName>
        <fullName evidence="11">Alpha-IPM synthase</fullName>
    </alternativeName>
    <alternativeName>
        <fullName evidence="11">Alpha-isopropylmalate synthase</fullName>
    </alternativeName>
</protein>
<feature type="binding site" evidence="11">
    <location>
        <position position="24"/>
    </location>
    <ligand>
        <name>Mn(2+)</name>
        <dbReference type="ChEBI" id="CHEBI:29035"/>
    </ligand>
</feature>
<evidence type="ECO:0000256" key="11">
    <source>
        <dbReference type="HAMAP-Rule" id="MF_01025"/>
    </source>
</evidence>
<sequence length="513" mass="56462">MKSIIYKEKTMKKHIKIFDTTLRDGEQTPRVNLNAQEKLRIAKQLESLGVDIIEAGFAVASPGDFEAVKMISENVKNSTVCSLSRAVRKDIEAAGKALEGAAKPRIHTFIATSPIHREFKLKMTKEQILERVKEMVELAKSFVDDVEFSSEDATRTEKEFLVEVYETAIKAGATTLNVPDTVGYRTPNEMFELITYLKKNVKGIENVDISVHCHDDLGLSVANSVAAIQAGATQIECTINGLGERAGNTSLEEIAMILKTRKDLFEEYYTNIDSKQIYPTSKLVSLLTGVATQPNKAIVGANAFAHESGIHQHGVLANPETYEIMSPESVGRNTDSLVLGKLSGKHAFIQKLQSLGFDHIDEKRVEELFAQFKKLADKKKYVLDEDIIALVAGDAAKIEGRIKLTHFEISRQEGKKPKATVAIELDGEKLVKEALGDGPVDAAYNAVNLAVSDTFVLEEYKLEAITGDTDAQAQVVVIIEKNGNRFIGRGQSTDVVEASIKAYINGINRLYSN</sequence>
<dbReference type="FunFam" id="1.10.238.260:FF:000001">
    <property type="entry name" value="2-isopropylmalate synthase"/>
    <property type="match status" value="1"/>
</dbReference>
<comment type="caution">
    <text evidence="13">The sequence shown here is derived from an EMBL/GenBank/DDBJ whole genome shotgun (WGS) entry which is preliminary data.</text>
</comment>
<feature type="binding site" evidence="11">
    <location>
        <position position="214"/>
    </location>
    <ligand>
        <name>Mn(2+)</name>
        <dbReference type="ChEBI" id="CHEBI:29035"/>
    </ligand>
</feature>
<keyword evidence="5 11" id="KW-0432">Leucine biosynthesis</keyword>
<dbReference type="CDD" id="cd07940">
    <property type="entry name" value="DRE_TIM_IPMS"/>
    <property type="match status" value="1"/>
</dbReference>
<dbReference type="SUPFAM" id="SSF110921">
    <property type="entry name" value="2-isopropylmalate synthase LeuA, allosteric (dimerisation) domain"/>
    <property type="match status" value="1"/>
</dbReference>
<dbReference type="NCBIfam" id="TIGR00973">
    <property type="entry name" value="leuA_bact"/>
    <property type="match status" value="1"/>
</dbReference>
<dbReference type="EC" id="2.3.3.13" evidence="3 11"/>
<accession>A0A134ALM4</accession>
<evidence type="ECO:0000256" key="1">
    <source>
        <dbReference type="ARBA" id="ARBA00004689"/>
    </source>
</evidence>
<dbReference type="InterPro" id="IPR002034">
    <property type="entry name" value="AIPM/Hcit_synth_CS"/>
</dbReference>
<dbReference type="AlphaFoldDB" id="A0A134ALM4"/>
<dbReference type="InterPro" id="IPR054691">
    <property type="entry name" value="LeuA/HCS_post-cat"/>
</dbReference>
<organism evidence="13 14">
    <name type="scientific">Leptotrichia wadei</name>
    <dbReference type="NCBI Taxonomy" id="157687"/>
    <lineage>
        <taxon>Bacteria</taxon>
        <taxon>Fusobacteriati</taxon>
        <taxon>Fusobacteriota</taxon>
        <taxon>Fusobacteriia</taxon>
        <taxon>Fusobacteriales</taxon>
        <taxon>Leptotrichiaceae</taxon>
        <taxon>Leptotrichia</taxon>
    </lineage>
</organism>
<keyword evidence="7 11" id="KW-0808">Transferase</keyword>
<evidence type="ECO:0000256" key="6">
    <source>
        <dbReference type="ARBA" id="ARBA00022605"/>
    </source>
</evidence>
<dbReference type="InterPro" id="IPR036230">
    <property type="entry name" value="LeuA_allosteric_dom_sf"/>
</dbReference>
<evidence type="ECO:0000259" key="12">
    <source>
        <dbReference type="PROSITE" id="PS50991"/>
    </source>
</evidence>
<dbReference type="PROSITE" id="PS50991">
    <property type="entry name" value="PYR_CT"/>
    <property type="match status" value="1"/>
</dbReference>
<evidence type="ECO:0000256" key="8">
    <source>
        <dbReference type="ARBA" id="ARBA00022723"/>
    </source>
</evidence>
<dbReference type="Pfam" id="PF00682">
    <property type="entry name" value="HMGL-like"/>
    <property type="match status" value="1"/>
</dbReference>
<dbReference type="SUPFAM" id="SSF51569">
    <property type="entry name" value="Aldolase"/>
    <property type="match status" value="1"/>
</dbReference>
<proteinExistence type="inferred from homology"/>
<keyword evidence="6 11" id="KW-0028">Amino-acid biosynthesis</keyword>
<dbReference type="EMBL" id="LSDD01000043">
    <property type="protein sequence ID" value="KXB68618.1"/>
    <property type="molecule type" value="Genomic_DNA"/>
</dbReference>
<comment type="catalytic activity">
    <reaction evidence="11">
        <text>3-methyl-2-oxobutanoate + acetyl-CoA + H2O = (2S)-2-isopropylmalate + CoA + H(+)</text>
        <dbReference type="Rhea" id="RHEA:21524"/>
        <dbReference type="ChEBI" id="CHEBI:1178"/>
        <dbReference type="ChEBI" id="CHEBI:11851"/>
        <dbReference type="ChEBI" id="CHEBI:15377"/>
        <dbReference type="ChEBI" id="CHEBI:15378"/>
        <dbReference type="ChEBI" id="CHEBI:57287"/>
        <dbReference type="ChEBI" id="CHEBI:57288"/>
        <dbReference type="EC" id="2.3.3.13"/>
    </reaction>
</comment>
<dbReference type="PROSITE" id="PS00815">
    <property type="entry name" value="AIPM_HOMOCIT_SYNTH_1"/>
    <property type="match status" value="1"/>
</dbReference>
<keyword evidence="14" id="KW-1185">Reference proteome</keyword>
<evidence type="ECO:0000256" key="5">
    <source>
        <dbReference type="ARBA" id="ARBA00022430"/>
    </source>
</evidence>
<name>A0A134ALM4_9FUSO</name>
<dbReference type="InterPro" id="IPR000891">
    <property type="entry name" value="PYR_CT"/>
</dbReference>
<comment type="subunit">
    <text evidence="11">Homodimer.</text>
</comment>
<comment type="similarity">
    <text evidence="2 11">Belongs to the alpha-IPM synthase/homocitrate synthase family. LeuA type 1 subfamily.</text>
</comment>
<dbReference type="InterPro" id="IPR013709">
    <property type="entry name" value="2-isopropylmalate_synth_dimer"/>
</dbReference>
<feature type="domain" description="Pyruvate carboxyltransferase" evidence="12">
    <location>
        <begin position="15"/>
        <end position="278"/>
    </location>
</feature>
<evidence type="ECO:0000313" key="13">
    <source>
        <dbReference type="EMBL" id="KXB68618.1"/>
    </source>
</evidence>
<keyword evidence="10 11" id="KW-0100">Branched-chain amino acid biosynthesis</keyword>
<dbReference type="InterPro" id="IPR005671">
    <property type="entry name" value="LeuA_bact_synth"/>
</dbReference>
<dbReference type="GO" id="GO:0009098">
    <property type="term" value="P:L-leucine biosynthetic process"/>
    <property type="evidence" value="ECO:0007669"/>
    <property type="project" value="UniProtKB-UniRule"/>
</dbReference>
<keyword evidence="11" id="KW-0963">Cytoplasm</keyword>
<evidence type="ECO:0000256" key="4">
    <source>
        <dbReference type="ARBA" id="ARBA00018198"/>
    </source>
</evidence>
<dbReference type="UniPathway" id="UPA00048">
    <property type="reaction ID" value="UER00070"/>
</dbReference>
<dbReference type="InterPro" id="IPR050073">
    <property type="entry name" value="2-IPM_HCS-like"/>
</dbReference>
<evidence type="ECO:0000256" key="3">
    <source>
        <dbReference type="ARBA" id="ARBA00012973"/>
    </source>
</evidence>
<dbReference type="NCBIfam" id="NF002086">
    <property type="entry name" value="PRK00915.1-3"/>
    <property type="match status" value="1"/>
</dbReference>
<dbReference type="Pfam" id="PF08502">
    <property type="entry name" value="LeuA_dimer"/>
    <property type="match status" value="1"/>
</dbReference>
<dbReference type="Gene3D" id="3.30.160.270">
    <property type="match status" value="1"/>
</dbReference>
<dbReference type="GO" id="GO:0003852">
    <property type="term" value="F:2-isopropylmalate synthase activity"/>
    <property type="evidence" value="ECO:0007669"/>
    <property type="project" value="UniProtKB-UniRule"/>
</dbReference>
<gene>
    <name evidence="11" type="primary">leuA</name>
    <name evidence="13" type="ORF">HMPREF3180_00713</name>
</gene>
<evidence type="ECO:0000313" key="14">
    <source>
        <dbReference type="Proteomes" id="UP000070483"/>
    </source>
</evidence>
<feature type="binding site" evidence="11">
    <location>
        <position position="212"/>
    </location>
    <ligand>
        <name>Mn(2+)</name>
        <dbReference type="ChEBI" id="CHEBI:29035"/>
    </ligand>
</feature>
<dbReference type="InterPro" id="IPR013785">
    <property type="entry name" value="Aldolase_TIM"/>
</dbReference>
<dbReference type="GO" id="GO:0030145">
    <property type="term" value="F:manganese ion binding"/>
    <property type="evidence" value="ECO:0007669"/>
    <property type="project" value="UniProtKB-UniRule"/>
</dbReference>
<dbReference type="PATRIC" id="fig|157687.3.peg.711"/>
<dbReference type="FunFam" id="3.20.20.70:FF:000010">
    <property type="entry name" value="2-isopropylmalate synthase"/>
    <property type="match status" value="1"/>
</dbReference>
<comment type="cofactor">
    <cofactor evidence="11">
        <name>Mn(2+)</name>
        <dbReference type="ChEBI" id="CHEBI:29035"/>
    </cofactor>
</comment>
<keyword evidence="8 11" id="KW-0479">Metal-binding</keyword>
<dbReference type="Pfam" id="PF22617">
    <property type="entry name" value="HCS_D2"/>
    <property type="match status" value="1"/>
</dbReference>
<feature type="region of interest" description="Regulatory domain" evidence="11">
    <location>
        <begin position="403"/>
        <end position="513"/>
    </location>
</feature>
<dbReference type="Gene3D" id="3.20.20.70">
    <property type="entry name" value="Aldolase class I"/>
    <property type="match status" value="1"/>
</dbReference>
<keyword evidence="9 11" id="KW-0464">Manganese</keyword>
<dbReference type="HAMAP" id="MF_01025">
    <property type="entry name" value="LeuA_type1"/>
    <property type="match status" value="1"/>
</dbReference>
<evidence type="ECO:0000256" key="2">
    <source>
        <dbReference type="ARBA" id="ARBA00009396"/>
    </source>
</evidence>
<reference evidence="14" key="1">
    <citation type="submission" date="2016-01" db="EMBL/GenBank/DDBJ databases">
        <authorList>
            <person name="Mitreva M."/>
            <person name="Pepin K.H."/>
            <person name="Mihindukulasuriya K.A."/>
            <person name="Fulton R."/>
            <person name="Fronick C."/>
            <person name="O'Laughlin M."/>
            <person name="Miner T."/>
            <person name="Herter B."/>
            <person name="Rosa B.A."/>
            <person name="Cordes M."/>
            <person name="Tomlinson C."/>
            <person name="Wollam A."/>
            <person name="Palsikar V.B."/>
            <person name="Mardis E.R."/>
            <person name="Wilson R.K."/>
        </authorList>
    </citation>
    <scope>NUCLEOTIDE SEQUENCE [LARGE SCALE GENOMIC DNA]</scope>
    <source>
        <strain evidence="14">KA00185</strain>
    </source>
</reference>
<dbReference type="GO" id="GO:0003985">
    <property type="term" value="F:acetyl-CoA C-acetyltransferase activity"/>
    <property type="evidence" value="ECO:0007669"/>
    <property type="project" value="UniProtKB-UniRule"/>
</dbReference>
<dbReference type="PANTHER" id="PTHR10277:SF9">
    <property type="entry name" value="2-ISOPROPYLMALATE SYNTHASE 1, CHLOROPLASTIC-RELATED"/>
    <property type="match status" value="1"/>
</dbReference>
<evidence type="ECO:0000256" key="7">
    <source>
        <dbReference type="ARBA" id="ARBA00022679"/>
    </source>
</evidence>
<dbReference type="NCBIfam" id="NF002085">
    <property type="entry name" value="PRK00915.1-2"/>
    <property type="match status" value="1"/>
</dbReference>
<dbReference type="PROSITE" id="PS00816">
    <property type="entry name" value="AIPM_HOMOCIT_SYNTH_2"/>
    <property type="match status" value="1"/>
</dbReference>
<dbReference type="Proteomes" id="UP000070483">
    <property type="component" value="Unassembled WGS sequence"/>
</dbReference>
<comment type="pathway">
    <text evidence="1 11">Amino-acid biosynthesis; L-leucine biosynthesis; L-leucine from 3-methyl-2-oxobutanoate: step 1/4.</text>
</comment>
<dbReference type="GO" id="GO:0005737">
    <property type="term" value="C:cytoplasm"/>
    <property type="evidence" value="ECO:0007669"/>
    <property type="project" value="UniProtKB-UniRule"/>
</dbReference>
<dbReference type="Gene3D" id="1.10.238.260">
    <property type="match status" value="1"/>
</dbReference>
<comment type="function">
    <text evidence="11">Catalyzes the condensation of the acetyl group of acetyl-CoA with 3-methyl-2-oxobutanoate (2-ketoisovalerate) to form 3-carboxy-3-hydroxy-4-methylpentanoate (2-isopropylmalate).</text>
</comment>
<evidence type="ECO:0000256" key="10">
    <source>
        <dbReference type="ARBA" id="ARBA00023304"/>
    </source>
</evidence>
<dbReference type="PANTHER" id="PTHR10277">
    <property type="entry name" value="HOMOCITRATE SYNTHASE-RELATED"/>
    <property type="match status" value="1"/>
</dbReference>
<feature type="binding site" evidence="11">
    <location>
        <position position="248"/>
    </location>
    <ligand>
        <name>Mn(2+)</name>
        <dbReference type="ChEBI" id="CHEBI:29035"/>
    </ligand>
</feature>